<reference evidence="1" key="1">
    <citation type="journal article" date="2024" name="Int. J. Syst. Evol. Microbiol.">
        <title>Brooklawnia propionicigenes sp. nov., a facultatively anaerobic, propionate-producing bacterium isolated from a methanogenic reactor treating waste from cattle farms.</title>
        <authorList>
            <person name="Akita Y."/>
            <person name="Ueki A."/>
            <person name="Tonouchi A."/>
            <person name="Sugawara Y."/>
            <person name="Honma S."/>
            <person name="Kaku N."/>
            <person name="Ueki K."/>
        </authorList>
    </citation>
    <scope>NUCLEOTIDE SEQUENCE</scope>
    <source>
        <strain evidence="1">SH051</strain>
    </source>
</reference>
<dbReference type="AlphaFoldDB" id="A0AAN0KG58"/>
<name>A0AAN0KG58_9ACTN</name>
<gene>
    <name evidence="1" type="ORF">brsh051_01810</name>
</gene>
<dbReference type="RefSeq" id="WP_286266684.1">
    <property type="nucleotide sequence ID" value="NZ_AP028056.1"/>
</dbReference>
<protein>
    <submittedName>
        <fullName evidence="1">Uncharacterized protein</fullName>
    </submittedName>
</protein>
<sequence length="70" mass="7706">MSDLFRIVDPENWDVFVTDSEPVEYVNLKGLAQLVKGSPLGIDQAMQALQDQGMDGALAARVWLELAELS</sequence>
<organism evidence="1 2">
    <name type="scientific">Brooklawnia propionicigenes</name>
    <dbReference type="NCBI Taxonomy" id="3041175"/>
    <lineage>
        <taxon>Bacteria</taxon>
        <taxon>Bacillati</taxon>
        <taxon>Actinomycetota</taxon>
        <taxon>Actinomycetes</taxon>
        <taxon>Propionibacteriales</taxon>
        <taxon>Propionibacteriaceae</taxon>
        <taxon>Brooklawnia</taxon>
    </lineage>
</organism>
<evidence type="ECO:0000313" key="2">
    <source>
        <dbReference type="Proteomes" id="UP001431656"/>
    </source>
</evidence>
<dbReference type="KEGG" id="broo:brsh051_01810"/>
<accession>A0AAN0KG58</accession>
<keyword evidence="2" id="KW-1185">Reference proteome</keyword>
<proteinExistence type="predicted"/>
<evidence type="ECO:0000313" key="1">
    <source>
        <dbReference type="EMBL" id="BEH00900.1"/>
    </source>
</evidence>
<dbReference type="Proteomes" id="UP001431656">
    <property type="component" value="Chromosome"/>
</dbReference>
<dbReference type="EMBL" id="AP028056">
    <property type="protein sequence ID" value="BEH00900.1"/>
    <property type="molecule type" value="Genomic_DNA"/>
</dbReference>